<proteinExistence type="predicted"/>
<dbReference type="Proteomes" id="UP000234331">
    <property type="component" value="Unassembled WGS sequence"/>
</dbReference>
<sequence length="55" mass="5693">MVVLLALLVAVPVARLVPSRQHGPAGRDCPRCRGRGTTAASAAFRSPSPGGRRQA</sequence>
<name>A0A2I2KJY7_9ACTN</name>
<organism evidence="2 3">
    <name type="scientific">Frankia canadensis</name>
    <dbReference type="NCBI Taxonomy" id="1836972"/>
    <lineage>
        <taxon>Bacteria</taxon>
        <taxon>Bacillati</taxon>
        <taxon>Actinomycetota</taxon>
        <taxon>Actinomycetes</taxon>
        <taxon>Frankiales</taxon>
        <taxon>Frankiaceae</taxon>
        <taxon>Frankia</taxon>
    </lineage>
</organism>
<feature type="region of interest" description="Disordered" evidence="1">
    <location>
        <begin position="19"/>
        <end position="55"/>
    </location>
</feature>
<protein>
    <submittedName>
        <fullName evidence="2">Uncharacterized protein</fullName>
    </submittedName>
</protein>
<accession>A0A2I2KJY7</accession>
<evidence type="ECO:0000256" key="1">
    <source>
        <dbReference type="SAM" id="MobiDB-lite"/>
    </source>
</evidence>
<gene>
    <name evidence="2" type="ORF">FRACA_120020</name>
</gene>
<dbReference type="EMBL" id="FZMO01000024">
    <property type="protein sequence ID" value="SNQ45957.1"/>
    <property type="molecule type" value="Genomic_DNA"/>
</dbReference>
<dbReference type="AlphaFoldDB" id="A0A2I2KJY7"/>
<reference evidence="2 3" key="1">
    <citation type="submission" date="2017-06" db="EMBL/GenBank/DDBJ databases">
        <authorList>
            <person name="Kim H.J."/>
            <person name="Triplett B.A."/>
        </authorList>
    </citation>
    <scope>NUCLEOTIDE SEQUENCE [LARGE SCALE GENOMIC DNA]</scope>
    <source>
        <strain evidence="2">FRACA_ARgP5</strain>
    </source>
</reference>
<keyword evidence="3" id="KW-1185">Reference proteome</keyword>
<evidence type="ECO:0000313" key="3">
    <source>
        <dbReference type="Proteomes" id="UP000234331"/>
    </source>
</evidence>
<evidence type="ECO:0000313" key="2">
    <source>
        <dbReference type="EMBL" id="SNQ45957.1"/>
    </source>
</evidence>